<dbReference type="AlphaFoldDB" id="A0A517N225"/>
<gene>
    <name evidence="2" type="ORF">HG15A2_45070</name>
</gene>
<feature type="transmembrane region" description="Helical" evidence="1">
    <location>
        <begin position="64"/>
        <end position="81"/>
    </location>
</feature>
<protein>
    <submittedName>
        <fullName evidence="2">Uncharacterized protein</fullName>
    </submittedName>
</protein>
<sequence>MPEPKSSSSAMKGFAVIIGWMCLESMRSRLSPDDGNAIFNTFDWLKKIAGLAAAVAIWNQSSRLLIVYFTWFVLMLIRAGWHDAQLETEAWKVVARVAVLAIFWGAVGVLIHRDQREQTRPQL</sequence>
<keyword evidence="1" id="KW-1133">Transmembrane helix</keyword>
<evidence type="ECO:0000313" key="2">
    <source>
        <dbReference type="EMBL" id="QDT01165.1"/>
    </source>
</evidence>
<dbReference type="KEGG" id="amob:HG15A2_45070"/>
<keyword evidence="1" id="KW-0812">Transmembrane</keyword>
<evidence type="ECO:0000313" key="3">
    <source>
        <dbReference type="Proteomes" id="UP000319852"/>
    </source>
</evidence>
<keyword evidence="1" id="KW-0472">Membrane</keyword>
<name>A0A517N225_9BACT</name>
<dbReference type="EMBL" id="CP036263">
    <property type="protein sequence ID" value="QDT01165.1"/>
    <property type="molecule type" value="Genomic_DNA"/>
</dbReference>
<accession>A0A517N225</accession>
<reference evidence="2 3" key="1">
    <citation type="submission" date="2019-02" db="EMBL/GenBank/DDBJ databases">
        <title>Deep-cultivation of Planctomycetes and their phenomic and genomic characterization uncovers novel biology.</title>
        <authorList>
            <person name="Wiegand S."/>
            <person name="Jogler M."/>
            <person name="Boedeker C."/>
            <person name="Pinto D."/>
            <person name="Vollmers J."/>
            <person name="Rivas-Marin E."/>
            <person name="Kohn T."/>
            <person name="Peeters S.H."/>
            <person name="Heuer A."/>
            <person name="Rast P."/>
            <person name="Oberbeckmann S."/>
            <person name="Bunk B."/>
            <person name="Jeske O."/>
            <person name="Meyerdierks A."/>
            <person name="Storesund J.E."/>
            <person name="Kallscheuer N."/>
            <person name="Luecker S."/>
            <person name="Lage O.M."/>
            <person name="Pohl T."/>
            <person name="Merkel B.J."/>
            <person name="Hornburger P."/>
            <person name="Mueller R.-W."/>
            <person name="Bruemmer F."/>
            <person name="Labrenz M."/>
            <person name="Spormann A.M."/>
            <person name="Op den Camp H."/>
            <person name="Overmann J."/>
            <person name="Amann R."/>
            <person name="Jetten M.S.M."/>
            <person name="Mascher T."/>
            <person name="Medema M.H."/>
            <person name="Devos D.P."/>
            <person name="Kaster A.-K."/>
            <person name="Ovreas L."/>
            <person name="Rohde M."/>
            <person name="Galperin M.Y."/>
            <person name="Jogler C."/>
        </authorList>
    </citation>
    <scope>NUCLEOTIDE SEQUENCE [LARGE SCALE GENOMIC DNA]</scope>
    <source>
        <strain evidence="2 3">HG15A2</strain>
    </source>
</reference>
<organism evidence="2 3">
    <name type="scientific">Adhaeretor mobilis</name>
    <dbReference type="NCBI Taxonomy" id="1930276"/>
    <lineage>
        <taxon>Bacteria</taxon>
        <taxon>Pseudomonadati</taxon>
        <taxon>Planctomycetota</taxon>
        <taxon>Planctomycetia</taxon>
        <taxon>Pirellulales</taxon>
        <taxon>Lacipirellulaceae</taxon>
        <taxon>Adhaeretor</taxon>
    </lineage>
</organism>
<dbReference type="Proteomes" id="UP000319852">
    <property type="component" value="Chromosome"/>
</dbReference>
<proteinExistence type="predicted"/>
<feature type="transmembrane region" description="Helical" evidence="1">
    <location>
        <begin position="93"/>
        <end position="111"/>
    </location>
</feature>
<evidence type="ECO:0000256" key="1">
    <source>
        <dbReference type="SAM" id="Phobius"/>
    </source>
</evidence>
<keyword evidence="3" id="KW-1185">Reference proteome</keyword>